<accession>A0ABW4DXN3</accession>
<evidence type="ECO:0000313" key="2">
    <source>
        <dbReference type="EMBL" id="MFD1481050.1"/>
    </source>
</evidence>
<comment type="caution">
    <text evidence="2">The sequence shown here is derived from an EMBL/GenBank/DDBJ whole genome shotgun (WGS) entry which is preliminary data.</text>
</comment>
<feature type="compositionally biased region" description="Polar residues" evidence="1">
    <location>
        <begin position="1"/>
        <end position="12"/>
    </location>
</feature>
<gene>
    <name evidence="2" type="ORF">ACFQ5P_07075</name>
</gene>
<evidence type="ECO:0000313" key="3">
    <source>
        <dbReference type="Proteomes" id="UP001597302"/>
    </source>
</evidence>
<proteinExistence type="predicted"/>
<feature type="compositionally biased region" description="Basic and acidic residues" evidence="1">
    <location>
        <begin position="41"/>
        <end position="52"/>
    </location>
</feature>
<evidence type="ECO:0000256" key="1">
    <source>
        <dbReference type="SAM" id="MobiDB-lite"/>
    </source>
</evidence>
<name>A0ABW4DXN3_9RHOB</name>
<organism evidence="2 3">
    <name type="scientific">Paracoccus nototheniae</name>
    <dbReference type="NCBI Taxonomy" id="2489002"/>
    <lineage>
        <taxon>Bacteria</taxon>
        <taxon>Pseudomonadati</taxon>
        <taxon>Pseudomonadota</taxon>
        <taxon>Alphaproteobacteria</taxon>
        <taxon>Rhodobacterales</taxon>
        <taxon>Paracoccaceae</taxon>
        <taxon>Paracoccus</taxon>
    </lineage>
</organism>
<keyword evidence="3" id="KW-1185">Reference proteome</keyword>
<dbReference type="RefSeq" id="WP_165571141.1">
    <property type="nucleotide sequence ID" value="NZ_CBCSAJ010000037.1"/>
</dbReference>
<dbReference type="Proteomes" id="UP001597302">
    <property type="component" value="Unassembled WGS sequence"/>
</dbReference>
<reference evidence="3" key="1">
    <citation type="journal article" date="2019" name="Int. J. Syst. Evol. Microbiol.">
        <title>The Global Catalogue of Microorganisms (GCM) 10K type strain sequencing project: providing services to taxonomists for standard genome sequencing and annotation.</title>
        <authorList>
            <consortium name="The Broad Institute Genomics Platform"/>
            <consortium name="The Broad Institute Genome Sequencing Center for Infectious Disease"/>
            <person name="Wu L."/>
            <person name="Ma J."/>
        </authorList>
    </citation>
    <scope>NUCLEOTIDE SEQUENCE [LARGE SCALE GENOMIC DNA]</scope>
    <source>
        <strain evidence="3">CCM 8875</strain>
    </source>
</reference>
<protein>
    <submittedName>
        <fullName evidence="2">Uncharacterized protein</fullName>
    </submittedName>
</protein>
<feature type="region of interest" description="Disordered" evidence="1">
    <location>
        <begin position="1"/>
        <end position="52"/>
    </location>
</feature>
<sequence length="52" mass="5656">MTTDQKPDTGQSAPERENGQGNHEGVPHAPEEFDVLNPAKLKREPASDKTAE</sequence>
<dbReference type="EMBL" id="JBHTOQ010000017">
    <property type="protein sequence ID" value="MFD1481050.1"/>
    <property type="molecule type" value="Genomic_DNA"/>
</dbReference>